<dbReference type="Proteomes" id="UP000652761">
    <property type="component" value="Unassembled WGS sequence"/>
</dbReference>
<feature type="non-terminal residue" evidence="1">
    <location>
        <position position="148"/>
    </location>
</feature>
<name>A0A843TGV6_COLES</name>
<dbReference type="AlphaFoldDB" id="A0A843TGV6"/>
<accession>A0A843TGV6</accession>
<sequence>VQRLFAKLVSTHPTMVSTQHLRLKGKKLKKCYDCVDTSQKAARHELSTQDEGRSTLDLVPRTTYFQNWDSRSTLPPEQVWDSVSTPPPGQVDTLRKNPNLRWMIATCHARAMAPNWPSIISRDPTNSWSVQKVPFGGEKSSSPSSALL</sequence>
<comment type="caution">
    <text evidence="1">The sequence shown here is derived from an EMBL/GenBank/DDBJ whole genome shotgun (WGS) entry which is preliminary data.</text>
</comment>
<protein>
    <submittedName>
        <fullName evidence="1">Uncharacterized protein</fullName>
    </submittedName>
</protein>
<evidence type="ECO:0000313" key="1">
    <source>
        <dbReference type="EMBL" id="MQL71612.1"/>
    </source>
</evidence>
<gene>
    <name evidence="1" type="ORF">Taro_003940</name>
</gene>
<dbReference type="EMBL" id="NMUH01000104">
    <property type="protein sequence ID" value="MQL71612.1"/>
    <property type="molecule type" value="Genomic_DNA"/>
</dbReference>
<organism evidence="1 2">
    <name type="scientific">Colocasia esculenta</name>
    <name type="common">Wild taro</name>
    <name type="synonym">Arum esculentum</name>
    <dbReference type="NCBI Taxonomy" id="4460"/>
    <lineage>
        <taxon>Eukaryota</taxon>
        <taxon>Viridiplantae</taxon>
        <taxon>Streptophyta</taxon>
        <taxon>Embryophyta</taxon>
        <taxon>Tracheophyta</taxon>
        <taxon>Spermatophyta</taxon>
        <taxon>Magnoliopsida</taxon>
        <taxon>Liliopsida</taxon>
        <taxon>Araceae</taxon>
        <taxon>Aroideae</taxon>
        <taxon>Colocasieae</taxon>
        <taxon>Colocasia</taxon>
    </lineage>
</organism>
<reference evidence="1" key="1">
    <citation type="submission" date="2017-07" db="EMBL/GenBank/DDBJ databases">
        <title>Taro Niue Genome Assembly and Annotation.</title>
        <authorList>
            <person name="Atibalentja N."/>
            <person name="Keating K."/>
            <person name="Fields C.J."/>
        </authorList>
    </citation>
    <scope>NUCLEOTIDE SEQUENCE</scope>
    <source>
        <strain evidence="1">Niue_2</strain>
        <tissue evidence="1">Leaf</tissue>
    </source>
</reference>
<evidence type="ECO:0000313" key="2">
    <source>
        <dbReference type="Proteomes" id="UP000652761"/>
    </source>
</evidence>
<proteinExistence type="predicted"/>
<feature type="non-terminal residue" evidence="1">
    <location>
        <position position="1"/>
    </location>
</feature>
<keyword evidence="2" id="KW-1185">Reference proteome</keyword>